<accession>A0A2N9IEP8</accession>
<gene>
    <name evidence="1" type="ORF">FSB_LOCUS50657</name>
</gene>
<sequence>MDGVYGLPTGLVASREIEVDGGLRQRDTWQVQRCLFCFGGDKMDLQRTLDGATWPFGGSSHVGCCWGSVAGSQKLVVGVWEGLGGAVQDQGLPVGYVGAIRVGEAMAAWVGLTALLSLWAGL</sequence>
<dbReference type="AlphaFoldDB" id="A0A2N9IEP8"/>
<organism evidence="1">
    <name type="scientific">Fagus sylvatica</name>
    <name type="common">Beechnut</name>
    <dbReference type="NCBI Taxonomy" id="28930"/>
    <lineage>
        <taxon>Eukaryota</taxon>
        <taxon>Viridiplantae</taxon>
        <taxon>Streptophyta</taxon>
        <taxon>Embryophyta</taxon>
        <taxon>Tracheophyta</taxon>
        <taxon>Spermatophyta</taxon>
        <taxon>Magnoliopsida</taxon>
        <taxon>eudicotyledons</taxon>
        <taxon>Gunneridae</taxon>
        <taxon>Pentapetalae</taxon>
        <taxon>rosids</taxon>
        <taxon>fabids</taxon>
        <taxon>Fagales</taxon>
        <taxon>Fagaceae</taxon>
        <taxon>Fagus</taxon>
    </lineage>
</organism>
<reference evidence="1" key="1">
    <citation type="submission" date="2018-02" db="EMBL/GenBank/DDBJ databases">
        <authorList>
            <person name="Cohen D.B."/>
            <person name="Kent A.D."/>
        </authorList>
    </citation>
    <scope>NUCLEOTIDE SEQUENCE</scope>
</reference>
<dbReference type="EMBL" id="OIVN01005512">
    <property type="protein sequence ID" value="SPD22775.1"/>
    <property type="molecule type" value="Genomic_DNA"/>
</dbReference>
<evidence type="ECO:0000313" key="1">
    <source>
        <dbReference type="EMBL" id="SPD22775.1"/>
    </source>
</evidence>
<name>A0A2N9IEP8_FAGSY</name>
<proteinExistence type="predicted"/>
<protein>
    <submittedName>
        <fullName evidence="1">Uncharacterized protein</fullName>
    </submittedName>
</protein>